<dbReference type="AlphaFoldDB" id="A0A2G5C8A1"/>
<reference evidence="9 10" key="1">
    <citation type="submission" date="2017-09" db="EMBL/GenBank/DDBJ databases">
        <title>WGS assembly of Aquilegia coerulea Goldsmith.</title>
        <authorList>
            <person name="Hodges S."/>
            <person name="Kramer E."/>
            <person name="Nordborg M."/>
            <person name="Tomkins J."/>
            <person name="Borevitz J."/>
            <person name="Derieg N."/>
            <person name="Yan J."/>
            <person name="Mihaltcheva S."/>
            <person name="Hayes R.D."/>
            <person name="Rokhsar D."/>
        </authorList>
    </citation>
    <scope>NUCLEOTIDE SEQUENCE [LARGE SCALE GENOMIC DNA]</scope>
    <source>
        <strain evidence="10">cv. Goldsmith</strain>
    </source>
</reference>
<protein>
    <recommendedName>
        <fullName evidence="11">Cytochrome P450</fullName>
    </recommendedName>
</protein>
<evidence type="ECO:0000313" key="10">
    <source>
        <dbReference type="Proteomes" id="UP000230069"/>
    </source>
</evidence>
<feature type="binding site" description="axial binding residue" evidence="6">
    <location>
        <position position="422"/>
    </location>
    <ligand>
        <name>heme</name>
        <dbReference type="ChEBI" id="CHEBI:30413"/>
    </ligand>
    <ligandPart>
        <name>Fe</name>
        <dbReference type="ChEBI" id="CHEBI:18248"/>
    </ligandPart>
</feature>
<keyword evidence="4 7" id="KW-0560">Oxidoreductase</keyword>
<dbReference type="GO" id="GO:0044550">
    <property type="term" value="P:secondary metabolite biosynthetic process"/>
    <property type="evidence" value="ECO:0007669"/>
    <property type="project" value="UniProtKB-ARBA"/>
</dbReference>
<dbReference type="Proteomes" id="UP000230069">
    <property type="component" value="Unassembled WGS sequence"/>
</dbReference>
<organism evidence="9 10">
    <name type="scientific">Aquilegia coerulea</name>
    <name type="common">Rocky mountain columbine</name>
    <dbReference type="NCBI Taxonomy" id="218851"/>
    <lineage>
        <taxon>Eukaryota</taxon>
        <taxon>Viridiplantae</taxon>
        <taxon>Streptophyta</taxon>
        <taxon>Embryophyta</taxon>
        <taxon>Tracheophyta</taxon>
        <taxon>Spermatophyta</taxon>
        <taxon>Magnoliopsida</taxon>
        <taxon>Ranunculales</taxon>
        <taxon>Ranunculaceae</taxon>
        <taxon>Thalictroideae</taxon>
        <taxon>Aquilegia</taxon>
    </lineage>
</organism>
<evidence type="ECO:0000313" key="9">
    <source>
        <dbReference type="EMBL" id="PIA27475.1"/>
    </source>
</evidence>
<evidence type="ECO:0008006" key="11">
    <source>
        <dbReference type="Google" id="ProtNLM"/>
    </source>
</evidence>
<feature type="signal peptide" evidence="8">
    <location>
        <begin position="1"/>
        <end position="28"/>
    </location>
</feature>
<dbReference type="InterPro" id="IPR017972">
    <property type="entry name" value="Cyt_P450_CS"/>
</dbReference>
<evidence type="ECO:0000256" key="1">
    <source>
        <dbReference type="ARBA" id="ARBA00001971"/>
    </source>
</evidence>
<keyword evidence="10" id="KW-1185">Reference proteome</keyword>
<dbReference type="InterPro" id="IPR036396">
    <property type="entry name" value="Cyt_P450_sf"/>
</dbReference>
<dbReference type="InterPro" id="IPR001128">
    <property type="entry name" value="Cyt_P450"/>
</dbReference>
<dbReference type="PRINTS" id="PR00385">
    <property type="entry name" value="P450"/>
</dbReference>
<evidence type="ECO:0000256" key="2">
    <source>
        <dbReference type="ARBA" id="ARBA00010617"/>
    </source>
</evidence>
<proteinExistence type="inferred from homology"/>
<gene>
    <name evidence="9" type="ORF">AQUCO_07700030v1</name>
</gene>
<keyword evidence="3 6" id="KW-0479">Metal-binding</keyword>
<accession>A0A2G5C8A1</accession>
<dbReference type="GO" id="GO:0020037">
    <property type="term" value="F:heme binding"/>
    <property type="evidence" value="ECO:0007669"/>
    <property type="project" value="InterPro"/>
</dbReference>
<dbReference type="EMBL" id="KZ305094">
    <property type="protein sequence ID" value="PIA27475.1"/>
    <property type="molecule type" value="Genomic_DNA"/>
</dbReference>
<dbReference type="STRING" id="218851.A0A2G5C8A1"/>
<name>A0A2G5C8A1_AQUCA</name>
<dbReference type="InParanoid" id="A0A2G5C8A1"/>
<dbReference type="GO" id="GO:0004497">
    <property type="term" value="F:monooxygenase activity"/>
    <property type="evidence" value="ECO:0007669"/>
    <property type="project" value="UniProtKB-KW"/>
</dbReference>
<dbReference type="PRINTS" id="PR00463">
    <property type="entry name" value="EP450I"/>
</dbReference>
<keyword evidence="5 6" id="KW-0408">Iron</keyword>
<dbReference type="GO" id="GO:0005506">
    <property type="term" value="F:iron ion binding"/>
    <property type="evidence" value="ECO:0007669"/>
    <property type="project" value="InterPro"/>
</dbReference>
<dbReference type="PANTHER" id="PTHR24286">
    <property type="entry name" value="CYTOCHROME P450 26"/>
    <property type="match status" value="1"/>
</dbReference>
<dbReference type="SUPFAM" id="SSF48264">
    <property type="entry name" value="Cytochrome P450"/>
    <property type="match status" value="1"/>
</dbReference>
<dbReference type="PROSITE" id="PS00086">
    <property type="entry name" value="CYTOCHROME_P450"/>
    <property type="match status" value="1"/>
</dbReference>
<comment type="cofactor">
    <cofactor evidence="1 6">
        <name>heme</name>
        <dbReference type="ChEBI" id="CHEBI:30413"/>
    </cofactor>
</comment>
<keyword evidence="8" id="KW-0732">Signal</keyword>
<dbReference type="GO" id="GO:0016705">
    <property type="term" value="F:oxidoreductase activity, acting on paired donors, with incorporation or reduction of molecular oxygen"/>
    <property type="evidence" value="ECO:0007669"/>
    <property type="project" value="InterPro"/>
</dbReference>
<dbReference type="Gene3D" id="1.10.630.10">
    <property type="entry name" value="Cytochrome P450"/>
    <property type="match status" value="1"/>
</dbReference>
<dbReference type="CDD" id="cd11043">
    <property type="entry name" value="CYP90-like"/>
    <property type="match status" value="1"/>
</dbReference>
<dbReference type="InterPro" id="IPR002401">
    <property type="entry name" value="Cyt_P450_E_grp-I"/>
</dbReference>
<keyword evidence="7" id="KW-0503">Monooxygenase</keyword>
<evidence type="ECO:0000256" key="3">
    <source>
        <dbReference type="ARBA" id="ARBA00022723"/>
    </source>
</evidence>
<evidence type="ECO:0000256" key="7">
    <source>
        <dbReference type="RuleBase" id="RU000461"/>
    </source>
</evidence>
<evidence type="ECO:0000256" key="4">
    <source>
        <dbReference type="ARBA" id="ARBA00023002"/>
    </source>
</evidence>
<dbReference type="Pfam" id="PF00067">
    <property type="entry name" value="p450"/>
    <property type="match status" value="1"/>
</dbReference>
<evidence type="ECO:0000256" key="6">
    <source>
        <dbReference type="PIRSR" id="PIRSR602401-1"/>
    </source>
</evidence>
<keyword evidence="6 7" id="KW-0349">Heme</keyword>
<dbReference type="PANTHER" id="PTHR24286:SF217">
    <property type="entry name" value="OS07G0520300 PROTEIN"/>
    <property type="match status" value="1"/>
</dbReference>
<feature type="chain" id="PRO_5013948960" description="Cytochrome P450" evidence="8">
    <location>
        <begin position="29"/>
        <end position="476"/>
    </location>
</feature>
<evidence type="ECO:0000256" key="5">
    <source>
        <dbReference type="ARBA" id="ARBA00023004"/>
    </source>
</evidence>
<evidence type="ECO:0000256" key="8">
    <source>
        <dbReference type="SAM" id="SignalP"/>
    </source>
</evidence>
<sequence>MSYLALFFTLLSLLPIFLLIKIKRSSNSCRLPPGSLGIPVIGQTFGFLRAMKANRAEKWLQDRVDKNGAVSKLTLFGIPTVIIHGQAANKFTFTSDTLLSEQPKSFAKLVGKRNLLLLNGEDHRRVRGVIMPFLKPEVLKQYVGKMDGEIRNHIDVYWQSKQEVTVMPLMKILTFNVMSSLLFGLEPGARRETFLESFQYVLEGILAIPVNIPFTVFHRSKQASSRVKSMIIDLIHEKRLALEKKEVLPHQDLITSLLSIHGEGNEALFSEQEIVENVMLFMMAGYDTSSSLLTLMIRLLAIDPAVHAAVLEEQEEITKSKRSEEPITWEDLTKMKYTWRVALEVLRITPPVFGGMRKTLKDIEFGGYLIPKGWQVLWAANMTQMDESIFPDPSKFDPKRFENQASVPPYSFVAFGGGPRLCPGNEFARIEILVLMHYLVTGFTWKLSDKVNNFTRNPFPVPTKGLPIRIQRKSLL</sequence>
<comment type="similarity">
    <text evidence="2 7">Belongs to the cytochrome P450 family.</text>
</comment>
<dbReference type="FunFam" id="1.10.630.10:FF:000022">
    <property type="entry name" value="Taxadiene 5-alpha hydroxylase"/>
    <property type="match status" value="1"/>
</dbReference>
<dbReference type="GO" id="GO:0016125">
    <property type="term" value="P:sterol metabolic process"/>
    <property type="evidence" value="ECO:0007669"/>
    <property type="project" value="TreeGrafter"/>
</dbReference>
<dbReference type="OrthoDB" id="3945418at2759"/>